<dbReference type="InterPro" id="IPR050833">
    <property type="entry name" value="Poly_Biosynth_Transport"/>
</dbReference>
<protein>
    <submittedName>
        <fullName evidence="8">Polysaccharide biosynthesis protein</fullName>
    </submittedName>
</protein>
<feature type="transmembrane region" description="Helical" evidence="7">
    <location>
        <begin position="400"/>
        <end position="421"/>
    </location>
</feature>
<feature type="transmembrane region" description="Helical" evidence="7">
    <location>
        <begin position="253"/>
        <end position="273"/>
    </location>
</feature>
<comment type="similarity">
    <text evidence="2">Belongs to the polysaccharide synthase family.</text>
</comment>
<evidence type="ECO:0000313" key="8">
    <source>
        <dbReference type="EMBL" id="UPZ16068.1"/>
    </source>
</evidence>
<evidence type="ECO:0000256" key="3">
    <source>
        <dbReference type="ARBA" id="ARBA00022475"/>
    </source>
</evidence>
<evidence type="ECO:0000256" key="4">
    <source>
        <dbReference type="ARBA" id="ARBA00022692"/>
    </source>
</evidence>
<name>A0ABY4LU03_9FLAO</name>
<feature type="transmembrane region" description="Helical" evidence="7">
    <location>
        <begin position="365"/>
        <end position="388"/>
    </location>
</feature>
<evidence type="ECO:0000256" key="2">
    <source>
        <dbReference type="ARBA" id="ARBA00007430"/>
    </source>
</evidence>
<dbReference type="RefSeq" id="WP_248728243.1">
    <property type="nucleotide sequence ID" value="NZ_CP096829.1"/>
</dbReference>
<organism evidence="8 9">
    <name type="scientific">Flavobacterium humidisoli</name>
    <dbReference type="NCBI Taxonomy" id="2937442"/>
    <lineage>
        <taxon>Bacteria</taxon>
        <taxon>Pseudomonadati</taxon>
        <taxon>Bacteroidota</taxon>
        <taxon>Flavobacteriia</taxon>
        <taxon>Flavobacteriales</taxon>
        <taxon>Flavobacteriaceae</taxon>
        <taxon>Flavobacterium</taxon>
    </lineage>
</organism>
<dbReference type="Proteomes" id="UP000829998">
    <property type="component" value="Chromosome"/>
</dbReference>
<dbReference type="EMBL" id="CP096829">
    <property type="protein sequence ID" value="UPZ16068.1"/>
    <property type="molecule type" value="Genomic_DNA"/>
</dbReference>
<evidence type="ECO:0000256" key="1">
    <source>
        <dbReference type="ARBA" id="ARBA00004651"/>
    </source>
</evidence>
<keyword evidence="4 7" id="KW-0812">Transmembrane</keyword>
<reference evidence="8 9" key="1">
    <citation type="submission" date="2022-04" db="EMBL/GenBank/DDBJ databases">
        <authorList>
            <person name="Ra J.-S."/>
            <person name="Kim S.-B."/>
        </authorList>
    </citation>
    <scope>NUCLEOTIDE SEQUENCE [LARGE SCALE GENOMIC DNA]</scope>
    <source>
        <strain evidence="8 9">MMS21-Er5</strain>
    </source>
</reference>
<feature type="transmembrane region" description="Helical" evidence="7">
    <location>
        <begin position="179"/>
        <end position="199"/>
    </location>
</feature>
<feature type="transmembrane region" description="Helical" evidence="7">
    <location>
        <begin position="12"/>
        <end position="38"/>
    </location>
</feature>
<evidence type="ECO:0000256" key="5">
    <source>
        <dbReference type="ARBA" id="ARBA00022989"/>
    </source>
</evidence>
<sequence length="455" mass="51496">MVKLIRIGANKIGIDGAIAFTILSRIIQAGGGVISLMMVAKCLTKVEQGYYYTFGSILAIQIFFELGLSGIITQFVAHENSNLIWQNKTSFTGSVESSSRLSSLLRFTLKWFAVIAILLFFGLVIAGYVFFNKFGKENINVDWQIPWLILSITTSLSLMVSPLLAYFEGLGRVKEVAKIRFLQQLIQLLLLIGLFSYGFKLYSSPIAATLAFLIVPIWIIFSSKIKMLKFIWTKVDKWTVNYRSEIFPFQWKIALSWISGYFIFQLFNPVLFATEGAIVAGQMGMTLTILNSIFSLAFSWISTKIPVFSSLIAQKEYGKLDELFNRTLLQSTLLNILALTTLFAIIFVLRYFEIKIGGKNLSERFLPYLPMLFMMIPILLNHAISSWATYMRCHKKEPMLVPSLVIGILCCISTLTLGNYFGVIGLTSGYMILTVIAFIWTYSIFISKKKEWHNG</sequence>
<keyword evidence="9" id="KW-1185">Reference proteome</keyword>
<accession>A0ABY4LU03</accession>
<gene>
    <name evidence="8" type="ORF">M0M44_01685</name>
</gene>
<feature type="transmembrane region" description="Helical" evidence="7">
    <location>
        <begin position="143"/>
        <end position="167"/>
    </location>
</feature>
<comment type="subcellular location">
    <subcellularLocation>
        <location evidence="1">Cell membrane</location>
        <topology evidence="1">Multi-pass membrane protein</topology>
    </subcellularLocation>
</comment>
<keyword evidence="3" id="KW-1003">Cell membrane</keyword>
<feature type="transmembrane region" description="Helical" evidence="7">
    <location>
        <begin position="109"/>
        <end position="131"/>
    </location>
</feature>
<feature type="transmembrane region" description="Helical" evidence="7">
    <location>
        <begin position="205"/>
        <end position="221"/>
    </location>
</feature>
<proteinExistence type="inferred from homology"/>
<dbReference type="PANTHER" id="PTHR30250:SF10">
    <property type="entry name" value="LIPOPOLYSACCHARIDE BIOSYNTHESIS PROTEIN WZXC"/>
    <property type="match status" value="1"/>
</dbReference>
<evidence type="ECO:0000313" key="9">
    <source>
        <dbReference type="Proteomes" id="UP000829998"/>
    </source>
</evidence>
<evidence type="ECO:0000256" key="6">
    <source>
        <dbReference type="ARBA" id="ARBA00023136"/>
    </source>
</evidence>
<keyword evidence="6 7" id="KW-0472">Membrane</keyword>
<dbReference type="PANTHER" id="PTHR30250">
    <property type="entry name" value="PST FAMILY PREDICTED COLANIC ACID TRANSPORTER"/>
    <property type="match status" value="1"/>
</dbReference>
<keyword evidence="5 7" id="KW-1133">Transmembrane helix</keyword>
<feature type="transmembrane region" description="Helical" evidence="7">
    <location>
        <begin position="50"/>
        <end position="77"/>
    </location>
</feature>
<evidence type="ECO:0000256" key="7">
    <source>
        <dbReference type="SAM" id="Phobius"/>
    </source>
</evidence>
<feature type="transmembrane region" description="Helical" evidence="7">
    <location>
        <begin position="333"/>
        <end position="353"/>
    </location>
</feature>
<feature type="transmembrane region" description="Helical" evidence="7">
    <location>
        <begin position="427"/>
        <end position="446"/>
    </location>
</feature>